<dbReference type="PANTHER" id="PTHR45621">
    <property type="entry name" value="OS01G0588500 PROTEIN-RELATED"/>
    <property type="match status" value="1"/>
</dbReference>
<reference evidence="5" key="1">
    <citation type="submission" date="2012-05" db="EMBL/GenBank/DDBJ databases">
        <authorList>
            <person name="Krishnakumar V."/>
            <person name="Cheung F."/>
            <person name="Xiao Y."/>
            <person name="Chan A."/>
            <person name="Moskal W.A."/>
            <person name="Town C.D."/>
        </authorList>
    </citation>
    <scope>NUCLEOTIDE SEQUENCE</scope>
</reference>
<accession>I3RZT9</accession>
<feature type="compositionally biased region" description="Basic residues" evidence="3">
    <location>
        <begin position="139"/>
        <end position="155"/>
    </location>
</feature>
<keyword evidence="2" id="KW-1003">Cell membrane</keyword>
<feature type="compositionally biased region" description="Polar residues" evidence="3">
    <location>
        <begin position="128"/>
        <end position="137"/>
    </location>
</feature>
<dbReference type="InterPro" id="IPR011009">
    <property type="entry name" value="Kinase-like_dom_sf"/>
</dbReference>
<organism evidence="5">
    <name type="scientific">Lotus japonicus</name>
    <name type="common">Lotus corniculatus var. japonicus</name>
    <dbReference type="NCBI Taxonomy" id="34305"/>
    <lineage>
        <taxon>Eukaryota</taxon>
        <taxon>Viridiplantae</taxon>
        <taxon>Streptophyta</taxon>
        <taxon>Embryophyta</taxon>
        <taxon>Tracheophyta</taxon>
        <taxon>Spermatophyta</taxon>
        <taxon>Magnoliopsida</taxon>
        <taxon>eudicotyledons</taxon>
        <taxon>Gunneridae</taxon>
        <taxon>Pentapetalae</taxon>
        <taxon>rosids</taxon>
        <taxon>fabids</taxon>
        <taxon>Fabales</taxon>
        <taxon>Fabaceae</taxon>
        <taxon>Papilionoideae</taxon>
        <taxon>50 kb inversion clade</taxon>
        <taxon>NPAAA clade</taxon>
        <taxon>Hologalegina</taxon>
        <taxon>robinioid clade</taxon>
        <taxon>Loteae</taxon>
        <taxon>Lotus</taxon>
    </lineage>
</organism>
<feature type="region of interest" description="Disordered" evidence="3">
    <location>
        <begin position="120"/>
        <end position="155"/>
    </location>
</feature>
<keyword evidence="2" id="KW-0472">Membrane</keyword>
<dbReference type="InterPro" id="IPR000719">
    <property type="entry name" value="Prot_kinase_dom"/>
</dbReference>
<evidence type="ECO:0000313" key="5">
    <source>
        <dbReference type="EMBL" id="AFK33531.1"/>
    </source>
</evidence>
<evidence type="ECO:0000259" key="4">
    <source>
        <dbReference type="PROSITE" id="PS50011"/>
    </source>
</evidence>
<dbReference type="EMBL" id="BT133736">
    <property type="protein sequence ID" value="AFK33531.1"/>
    <property type="molecule type" value="mRNA"/>
</dbReference>
<dbReference type="AlphaFoldDB" id="I3RZT9"/>
<feature type="domain" description="Protein kinase" evidence="4">
    <location>
        <begin position="1"/>
        <end position="113"/>
    </location>
</feature>
<dbReference type="PROSITE" id="PS50011">
    <property type="entry name" value="PROTEIN_KINASE_DOM"/>
    <property type="match status" value="1"/>
</dbReference>
<dbReference type="GO" id="GO:0005886">
    <property type="term" value="C:plasma membrane"/>
    <property type="evidence" value="ECO:0007669"/>
    <property type="project" value="UniProtKB-SubCell"/>
</dbReference>
<sequence>MGTYGYAAPEYVATGHLYMKSDVYAFGVVLIEILTALRALDPNRPSGQHNLTDWVKPYLQDRRKLKRIMDSSLEGKYPSKAAFRIAQLALKCLASEPKHRPSMNEMLESLERIEAASERPVESRFRSSHSTLANASHQAVHHRSPLHHLKHQVRV</sequence>
<dbReference type="InterPro" id="IPR001245">
    <property type="entry name" value="Ser-Thr/Tyr_kinase_cat_dom"/>
</dbReference>
<name>I3RZT9_LOTJA</name>
<protein>
    <recommendedName>
        <fullName evidence="4">Protein kinase domain-containing protein</fullName>
    </recommendedName>
</protein>
<dbReference type="SUPFAM" id="SSF56112">
    <property type="entry name" value="Protein kinase-like (PK-like)"/>
    <property type="match status" value="1"/>
</dbReference>
<evidence type="ECO:0000256" key="2">
    <source>
        <dbReference type="ARBA" id="ARBA00022475"/>
    </source>
</evidence>
<dbReference type="GO" id="GO:0004672">
    <property type="term" value="F:protein kinase activity"/>
    <property type="evidence" value="ECO:0007669"/>
    <property type="project" value="InterPro"/>
</dbReference>
<dbReference type="InterPro" id="IPR050823">
    <property type="entry name" value="Plant_Ser_Thr_Prot_Kinase"/>
</dbReference>
<dbReference type="Pfam" id="PF07714">
    <property type="entry name" value="PK_Tyr_Ser-Thr"/>
    <property type="match status" value="1"/>
</dbReference>
<comment type="subcellular location">
    <subcellularLocation>
        <location evidence="1">Cell membrane</location>
    </subcellularLocation>
</comment>
<dbReference type="GO" id="GO:0005524">
    <property type="term" value="F:ATP binding"/>
    <property type="evidence" value="ECO:0007669"/>
    <property type="project" value="InterPro"/>
</dbReference>
<dbReference type="Gene3D" id="1.10.510.10">
    <property type="entry name" value="Transferase(Phosphotransferase) domain 1"/>
    <property type="match status" value="1"/>
</dbReference>
<evidence type="ECO:0000256" key="1">
    <source>
        <dbReference type="ARBA" id="ARBA00004236"/>
    </source>
</evidence>
<proteinExistence type="evidence at transcript level"/>
<evidence type="ECO:0000256" key="3">
    <source>
        <dbReference type="SAM" id="MobiDB-lite"/>
    </source>
</evidence>